<dbReference type="RefSeq" id="WP_306066415.1">
    <property type="nucleotide sequence ID" value="NZ_JAROCA020000001.1"/>
</dbReference>
<name>A0ABU5CK45_9BACI</name>
<reference evidence="1 2" key="1">
    <citation type="submission" date="2023-10" db="EMBL/GenBank/DDBJ databases">
        <title>179-bfca-hs.</title>
        <authorList>
            <person name="Miliotis G."/>
            <person name="Sengupta P."/>
            <person name="Hameed A."/>
            <person name="Chuvochina M."/>
            <person name="Mcdonagh F."/>
            <person name="Simpson A.C."/>
            <person name="Singh N.K."/>
            <person name="Rekha P.D."/>
            <person name="Raman K."/>
            <person name="Hugenholtz P."/>
            <person name="Venkateswaran K."/>
        </authorList>
    </citation>
    <scope>NUCLEOTIDE SEQUENCE [LARGE SCALE GENOMIC DNA]</scope>
    <source>
        <strain evidence="1 2">179-BFC-A-HS</strain>
    </source>
</reference>
<evidence type="ECO:0000313" key="2">
    <source>
        <dbReference type="Proteomes" id="UP001228376"/>
    </source>
</evidence>
<sequence length="100" mass="10940">MALANGQSPIYPGRFGTNPNTIVDINHVRNQLAVKNEWKPDIDKVAQYRVKDGVSIPSLKGPVGPQIDLGSHMYLPGGASQVQILLDRGINMMDYLDIVP</sequence>
<gene>
    <name evidence="1" type="ORF">P5G51_013680</name>
</gene>
<proteinExistence type="predicted"/>
<evidence type="ECO:0000313" key="1">
    <source>
        <dbReference type="EMBL" id="MDY0406301.1"/>
    </source>
</evidence>
<protein>
    <submittedName>
        <fullName evidence="1">Uncharacterized protein</fullName>
    </submittedName>
</protein>
<dbReference type="Proteomes" id="UP001228376">
    <property type="component" value="Unassembled WGS sequence"/>
</dbReference>
<accession>A0ABU5CK45</accession>
<keyword evidence="2" id="KW-1185">Reference proteome</keyword>
<dbReference type="EMBL" id="JAROCA020000001">
    <property type="protein sequence ID" value="MDY0406301.1"/>
    <property type="molecule type" value="Genomic_DNA"/>
</dbReference>
<comment type="caution">
    <text evidence="1">The sequence shown here is derived from an EMBL/GenBank/DDBJ whole genome shotgun (WGS) entry which is preliminary data.</text>
</comment>
<organism evidence="1 2">
    <name type="scientific">Tigheibacillus jepli</name>
    <dbReference type="NCBI Taxonomy" id="3035914"/>
    <lineage>
        <taxon>Bacteria</taxon>
        <taxon>Bacillati</taxon>
        <taxon>Bacillota</taxon>
        <taxon>Bacilli</taxon>
        <taxon>Bacillales</taxon>
        <taxon>Bacillaceae</taxon>
        <taxon>Tigheibacillus</taxon>
    </lineage>
</organism>